<dbReference type="KEGG" id="ntt:TAO_0642"/>
<proteinExistence type="predicted"/>
<keyword evidence="2" id="KW-0408">Iron</keyword>
<dbReference type="AlphaFoldDB" id="A0A1Q2SLL4"/>
<evidence type="ECO:0000256" key="1">
    <source>
        <dbReference type="ARBA" id="ARBA00022723"/>
    </source>
</evidence>
<dbReference type="OrthoDB" id="9794178at2"/>
<dbReference type="InterPro" id="IPR010376">
    <property type="entry name" value="GBBH-like_N"/>
</dbReference>
<dbReference type="PANTHER" id="PTHR35303">
    <property type="entry name" value="OS02G0197800 PROTEIN"/>
    <property type="match status" value="1"/>
</dbReference>
<dbReference type="GO" id="GO:0046872">
    <property type="term" value="F:metal ion binding"/>
    <property type="evidence" value="ECO:0007669"/>
    <property type="project" value="UniProtKB-KW"/>
</dbReference>
<dbReference type="Gene3D" id="3.30.2020.30">
    <property type="match status" value="1"/>
</dbReference>
<dbReference type="Proteomes" id="UP000243679">
    <property type="component" value="Chromosome"/>
</dbReference>
<dbReference type="InterPro" id="IPR038492">
    <property type="entry name" value="GBBH-like_N_sf"/>
</dbReference>
<organism evidence="4 5">
    <name type="scientific">Candidatus Nitrosoglobus terrae</name>
    <dbReference type="NCBI Taxonomy" id="1630141"/>
    <lineage>
        <taxon>Bacteria</taxon>
        <taxon>Pseudomonadati</taxon>
        <taxon>Pseudomonadota</taxon>
        <taxon>Gammaproteobacteria</taxon>
        <taxon>Chromatiales</taxon>
        <taxon>Chromatiaceae</taxon>
        <taxon>Candidatus Nitrosoglobus</taxon>
    </lineage>
</organism>
<keyword evidence="1" id="KW-0479">Metal-binding</keyword>
<protein>
    <submittedName>
        <fullName evidence="4">Hypothetical conserved protein</fullName>
    </submittedName>
</protein>
<evidence type="ECO:0000313" key="4">
    <source>
        <dbReference type="EMBL" id="BAW80012.1"/>
    </source>
</evidence>
<evidence type="ECO:0000256" key="2">
    <source>
        <dbReference type="ARBA" id="ARBA00023004"/>
    </source>
</evidence>
<gene>
    <name evidence="4" type="ORF">TAO_0642</name>
</gene>
<sequence>MTQSPQPTEIKLHRQSRMLELSFDNGAKFAFSCEFLRIFSPSAEVQGHGPGQEILLVDKDAVNVTNIEPIGNYAIKLYFDDGHNTGLYSWKYLYKLGKEQAHLWKKYLDRLQQVGYVRKDLKTKD</sequence>
<dbReference type="PANTHER" id="PTHR35303:SF5">
    <property type="entry name" value="OS02G0197800 PROTEIN"/>
    <property type="match status" value="1"/>
</dbReference>
<dbReference type="RefSeq" id="WP_096526601.1">
    <property type="nucleotide sequence ID" value="NZ_AP014836.1"/>
</dbReference>
<dbReference type="Pfam" id="PF06155">
    <property type="entry name" value="GBBH-like_N"/>
    <property type="match status" value="1"/>
</dbReference>
<evidence type="ECO:0000259" key="3">
    <source>
        <dbReference type="Pfam" id="PF06155"/>
    </source>
</evidence>
<evidence type="ECO:0000313" key="5">
    <source>
        <dbReference type="Proteomes" id="UP000243679"/>
    </source>
</evidence>
<accession>A0A1Q2SLL4</accession>
<feature type="domain" description="Gamma-butyrobetaine hydroxylase-like N-terminal" evidence="3">
    <location>
        <begin position="10"/>
        <end position="94"/>
    </location>
</feature>
<reference evidence="4 5" key="1">
    <citation type="journal article" date="2017" name="ISME J.">
        <title>An acid-tolerant ammonia-oxidizing ?-proteobacterium from soil.</title>
        <authorList>
            <person name="Hayatsu M."/>
            <person name="Tago K."/>
            <person name="Uchiyama I."/>
            <person name="Toyoda A."/>
            <person name="Wang Y."/>
            <person name="Shimomura Y."/>
            <person name="Okubo T."/>
            <person name="Kurisu F."/>
            <person name="Hirono Y."/>
            <person name="Nonaka K."/>
            <person name="Akiyama H."/>
            <person name="Itoh T."/>
            <person name="Takami H."/>
        </authorList>
    </citation>
    <scope>NUCLEOTIDE SEQUENCE [LARGE SCALE GENOMIC DNA]</scope>
    <source>
        <strain evidence="4 5">TAO100</strain>
    </source>
</reference>
<name>A0A1Q2SLL4_9GAMM</name>
<keyword evidence="5" id="KW-1185">Reference proteome</keyword>
<dbReference type="EMBL" id="AP014836">
    <property type="protein sequence ID" value="BAW80012.1"/>
    <property type="molecule type" value="Genomic_DNA"/>
</dbReference>